<dbReference type="InterPro" id="IPR029052">
    <property type="entry name" value="Metallo-depent_PP-like"/>
</dbReference>
<dbReference type="CDD" id="cd00838">
    <property type="entry name" value="MPP_superfamily"/>
    <property type="match status" value="1"/>
</dbReference>
<reference evidence="2 3" key="1">
    <citation type="submission" date="2018-12" db="EMBL/GenBank/DDBJ databases">
        <authorList>
            <person name="Criscuolo A."/>
        </authorList>
    </citation>
    <scope>NUCLEOTIDE SEQUENCE [LARGE SCALE GENOMIC DNA]</scope>
    <source>
        <strain evidence="2">ACIP1116281</strain>
    </source>
</reference>
<gene>
    <name evidence="2" type="ORF">DEVEQU_03134</name>
</gene>
<evidence type="ECO:0000259" key="1">
    <source>
        <dbReference type="Pfam" id="PF00149"/>
    </source>
</evidence>
<dbReference type="AlphaFoldDB" id="A0A447IEU1"/>
<organism evidence="2 3">
    <name type="scientific">Devosia equisanguinis</name>
    <dbReference type="NCBI Taxonomy" id="2490941"/>
    <lineage>
        <taxon>Bacteria</taxon>
        <taxon>Pseudomonadati</taxon>
        <taxon>Pseudomonadota</taxon>
        <taxon>Alphaproteobacteria</taxon>
        <taxon>Hyphomicrobiales</taxon>
        <taxon>Devosiaceae</taxon>
        <taxon>Devosia</taxon>
    </lineage>
</organism>
<evidence type="ECO:0000313" key="3">
    <source>
        <dbReference type="Proteomes" id="UP000268844"/>
    </source>
</evidence>
<evidence type="ECO:0000313" key="2">
    <source>
        <dbReference type="EMBL" id="VDS05986.1"/>
    </source>
</evidence>
<proteinExistence type="predicted"/>
<accession>A0A447IEU1</accession>
<dbReference type="InterPro" id="IPR004843">
    <property type="entry name" value="Calcineurin-like_PHP"/>
</dbReference>
<dbReference type="SUPFAM" id="SSF56300">
    <property type="entry name" value="Metallo-dependent phosphatases"/>
    <property type="match status" value="1"/>
</dbReference>
<sequence>MIRFAVIADPHVHDCDWVPTGSGLPGAIRSFGETGQSTRIFNESVPAFRAALTAAVEAGAKIVVLVGDLTDDGQRPNIDKALSIIAEFRKRHGLRVLMTPGNHDFFAIDGRPQRKTFLAADGMRVAVDSAASAEAATLGSGEALQILSGLGFTPDAADRHWETPFGHDPDWQARSYRTTSPNGHTACDMIDASYLVEPLDGLWVLSIDANVCIPRDDATDFTDPMHFLDPSKLGWDVVAKHRPHLLGWITDVASRARRLGKHLVAFSHYPPLDVLGNSAATEIPVFGANGLAQRIPDLSVAEALAATGIKLHFSGHLHVNDTARYRSTAGGFVNIAVPSPVGYGAGLKIIDMTPTATHVRTLPLRRVEGHDIAFAAYRAEAAHMHRAAPAASKAVDHGQFLNRHLCHLVRRRYLPREWPSDLEAFVQSAKVSDLLKLLGVTLPVVNDFSMLCMVEDWYRFRKAGALALPDIAAERVALYQRLVSGPRAEPETELAARMAVIVDLLGLYMNRQPSIDFAIMPNLDIIEGGAEQGRAVA</sequence>
<feature type="domain" description="Calcineurin-like phosphoesterase" evidence="1">
    <location>
        <begin position="2"/>
        <end position="319"/>
    </location>
</feature>
<dbReference type="RefSeq" id="WP_164550439.1">
    <property type="nucleotide sequence ID" value="NZ_JBHTMH010000001.1"/>
</dbReference>
<dbReference type="GO" id="GO:0016787">
    <property type="term" value="F:hydrolase activity"/>
    <property type="evidence" value="ECO:0007669"/>
    <property type="project" value="InterPro"/>
</dbReference>
<dbReference type="Pfam" id="PF00149">
    <property type="entry name" value="Metallophos"/>
    <property type="match status" value="1"/>
</dbReference>
<dbReference type="EMBL" id="UZWD01000038">
    <property type="protein sequence ID" value="VDS05986.1"/>
    <property type="molecule type" value="Genomic_DNA"/>
</dbReference>
<name>A0A447IEU1_9HYPH</name>
<keyword evidence="3" id="KW-1185">Reference proteome</keyword>
<protein>
    <submittedName>
        <fullName evidence="2">Calcineurin-like phosphoesterase</fullName>
    </submittedName>
</protein>
<dbReference type="Proteomes" id="UP000268844">
    <property type="component" value="Unassembled WGS sequence"/>
</dbReference>
<dbReference type="Gene3D" id="3.60.21.10">
    <property type="match status" value="2"/>
</dbReference>